<accession>A0AAN6ZG99</accession>
<reference evidence="2" key="1">
    <citation type="journal article" date="2023" name="Mol. Phylogenet. Evol.">
        <title>Genome-scale phylogeny and comparative genomics of the fungal order Sordariales.</title>
        <authorList>
            <person name="Hensen N."/>
            <person name="Bonometti L."/>
            <person name="Westerberg I."/>
            <person name="Brannstrom I.O."/>
            <person name="Guillou S."/>
            <person name="Cros-Aarteil S."/>
            <person name="Calhoun S."/>
            <person name="Haridas S."/>
            <person name="Kuo A."/>
            <person name="Mondo S."/>
            <person name="Pangilinan J."/>
            <person name="Riley R."/>
            <person name="LaButti K."/>
            <person name="Andreopoulos B."/>
            <person name="Lipzen A."/>
            <person name="Chen C."/>
            <person name="Yan M."/>
            <person name="Daum C."/>
            <person name="Ng V."/>
            <person name="Clum A."/>
            <person name="Steindorff A."/>
            <person name="Ohm R.A."/>
            <person name="Martin F."/>
            <person name="Silar P."/>
            <person name="Natvig D.O."/>
            <person name="Lalanne C."/>
            <person name="Gautier V."/>
            <person name="Ament-Velasquez S.L."/>
            <person name="Kruys A."/>
            <person name="Hutchinson M.I."/>
            <person name="Powell A.J."/>
            <person name="Barry K."/>
            <person name="Miller A.N."/>
            <person name="Grigoriev I.V."/>
            <person name="Debuchy R."/>
            <person name="Gladieux P."/>
            <person name="Hiltunen Thoren M."/>
            <person name="Johannesson H."/>
        </authorList>
    </citation>
    <scope>NUCLEOTIDE SEQUENCE</scope>
    <source>
        <strain evidence="2">CBS 123565</strain>
    </source>
</reference>
<comment type="caution">
    <text evidence="2">The sequence shown here is derived from an EMBL/GenBank/DDBJ whole genome shotgun (WGS) entry which is preliminary data.</text>
</comment>
<evidence type="ECO:0000313" key="2">
    <source>
        <dbReference type="EMBL" id="KAK4136748.1"/>
    </source>
</evidence>
<dbReference type="Proteomes" id="UP001304895">
    <property type="component" value="Unassembled WGS sequence"/>
</dbReference>
<reference evidence="2" key="2">
    <citation type="submission" date="2023-05" db="EMBL/GenBank/DDBJ databases">
        <authorList>
            <consortium name="Lawrence Berkeley National Laboratory"/>
            <person name="Steindorff A."/>
            <person name="Hensen N."/>
            <person name="Bonometti L."/>
            <person name="Westerberg I."/>
            <person name="Brannstrom I.O."/>
            <person name="Guillou S."/>
            <person name="Cros-Aarteil S."/>
            <person name="Calhoun S."/>
            <person name="Haridas S."/>
            <person name="Kuo A."/>
            <person name="Mondo S."/>
            <person name="Pangilinan J."/>
            <person name="Riley R."/>
            <person name="Labutti K."/>
            <person name="Andreopoulos B."/>
            <person name="Lipzen A."/>
            <person name="Chen C."/>
            <person name="Yanf M."/>
            <person name="Daum C."/>
            <person name="Ng V."/>
            <person name="Clum A."/>
            <person name="Ohm R."/>
            <person name="Martin F."/>
            <person name="Silar P."/>
            <person name="Natvig D."/>
            <person name="Lalanne C."/>
            <person name="Gautier V."/>
            <person name="Ament-Velasquez S.L."/>
            <person name="Kruys A."/>
            <person name="Hutchinson M.I."/>
            <person name="Powell A.J."/>
            <person name="Barry K."/>
            <person name="Miller A.N."/>
            <person name="Grigoriev I.V."/>
            <person name="Debuchy R."/>
            <person name="Gladieux P."/>
            <person name="Thoren M.H."/>
            <person name="Johannesson H."/>
        </authorList>
    </citation>
    <scope>NUCLEOTIDE SEQUENCE</scope>
    <source>
        <strain evidence="2">CBS 123565</strain>
    </source>
</reference>
<proteinExistence type="predicted"/>
<evidence type="ECO:0000256" key="1">
    <source>
        <dbReference type="SAM" id="MobiDB-lite"/>
    </source>
</evidence>
<organism evidence="2 3">
    <name type="scientific">Trichocladium antarcticum</name>
    <dbReference type="NCBI Taxonomy" id="1450529"/>
    <lineage>
        <taxon>Eukaryota</taxon>
        <taxon>Fungi</taxon>
        <taxon>Dikarya</taxon>
        <taxon>Ascomycota</taxon>
        <taxon>Pezizomycotina</taxon>
        <taxon>Sordariomycetes</taxon>
        <taxon>Sordariomycetidae</taxon>
        <taxon>Sordariales</taxon>
        <taxon>Chaetomiaceae</taxon>
        <taxon>Trichocladium</taxon>
    </lineage>
</organism>
<protein>
    <submittedName>
        <fullName evidence="2">Uncharacterized protein</fullName>
    </submittedName>
</protein>
<dbReference type="EMBL" id="MU853403">
    <property type="protein sequence ID" value="KAK4136748.1"/>
    <property type="molecule type" value="Genomic_DNA"/>
</dbReference>
<feature type="compositionally biased region" description="Low complexity" evidence="1">
    <location>
        <begin position="94"/>
        <end position="106"/>
    </location>
</feature>
<gene>
    <name evidence="2" type="ORF">BT67DRAFT_189799</name>
</gene>
<dbReference type="AlphaFoldDB" id="A0AAN6ZG99"/>
<evidence type="ECO:0000313" key="3">
    <source>
        <dbReference type="Proteomes" id="UP001304895"/>
    </source>
</evidence>
<sequence>MFPLLPLMLAAHSPAGLGGLFRESPLLHHGIDNWNIGRRTPKIGGSHCDPCWKSQPQPPSHPRSCQIVSGTCKCGLVRNGRRWTLRTESDAEGPSSSRPLAPSSQSMRSAEGGRILPLWPDPLHLH</sequence>
<name>A0AAN6ZG99_9PEZI</name>
<feature type="region of interest" description="Disordered" evidence="1">
    <location>
        <begin position="85"/>
        <end position="126"/>
    </location>
</feature>
<keyword evidence="3" id="KW-1185">Reference proteome</keyword>